<dbReference type="GO" id="GO:0004462">
    <property type="term" value="F:lactoylglutathione lyase activity"/>
    <property type="evidence" value="ECO:0007669"/>
    <property type="project" value="InterPro"/>
</dbReference>
<dbReference type="Gene3D" id="3.10.180.10">
    <property type="entry name" value="2,3-Dihydroxybiphenyl 1,2-Dioxygenase, domain 1"/>
    <property type="match status" value="1"/>
</dbReference>
<sequence length="153" mass="17028">MVRRCPRTLAIYKFFQKVNAKVKEISGINHIGVRVASLEKARAFYEKLGFEFIIGPIGPEPVAVMEHPSGVNINFILNAAPENTKNLLMDIPEKHPGYTHIALDVSDIKAVQAELGNLGIEITEGPITLPDGAVMLFIRDQDRNVIEFHQNPK</sequence>
<evidence type="ECO:0000313" key="3">
    <source>
        <dbReference type="EMBL" id="SES77953.1"/>
    </source>
</evidence>
<keyword evidence="4" id="KW-1185">Reference proteome</keyword>
<dbReference type="SUPFAM" id="SSF54593">
    <property type="entry name" value="Glyoxalase/Bleomycin resistance protein/Dihydroxybiphenyl dioxygenase"/>
    <property type="match status" value="1"/>
</dbReference>
<dbReference type="PANTHER" id="PTHR43048">
    <property type="entry name" value="METHYLMALONYL-COA EPIMERASE"/>
    <property type="match status" value="1"/>
</dbReference>
<dbReference type="InterPro" id="IPR004360">
    <property type="entry name" value="Glyas_Fos-R_dOase_dom"/>
</dbReference>
<dbReference type="Proteomes" id="UP000199345">
    <property type="component" value="Unassembled WGS sequence"/>
</dbReference>
<accession>A0A1H9ZA59</accession>
<evidence type="ECO:0000313" key="4">
    <source>
        <dbReference type="Proteomes" id="UP000199345"/>
    </source>
</evidence>
<dbReference type="GO" id="GO:0046872">
    <property type="term" value="F:metal ion binding"/>
    <property type="evidence" value="ECO:0007669"/>
    <property type="project" value="UniProtKB-KW"/>
</dbReference>
<reference evidence="4" key="1">
    <citation type="submission" date="2016-10" db="EMBL/GenBank/DDBJ databases">
        <authorList>
            <person name="Varghese N."/>
            <person name="Submissions S."/>
        </authorList>
    </citation>
    <scope>NUCLEOTIDE SEQUENCE [LARGE SCALE GENOMIC DNA]</scope>
    <source>
        <strain evidence="4">Nm71</strain>
    </source>
</reference>
<dbReference type="PROSITE" id="PS00934">
    <property type="entry name" value="GLYOXALASE_I_1"/>
    <property type="match status" value="1"/>
</dbReference>
<proteinExistence type="predicted"/>
<name>A0A1H9ZA59_9PROT</name>
<keyword evidence="1" id="KW-0479">Metal-binding</keyword>
<dbReference type="PROSITE" id="PS51819">
    <property type="entry name" value="VOC"/>
    <property type="match status" value="1"/>
</dbReference>
<organism evidence="3 4">
    <name type="scientific">Nitrosomonas marina</name>
    <dbReference type="NCBI Taxonomy" id="917"/>
    <lineage>
        <taxon>Bacteria</taxon>
        <taxon>Pseudomonadati</taxon>
        <taxon>Pseudomonadota</taxon>
        <taxon>Betaproteobacteria</taxon>
        <taxon>Nitrosomonadales</taxon>
        <taxon>Nitrosomonadaceae</taxon>
        <taxon>Nitrosomonas</taxon>
    </lineage>
</organism>
<dbReference type="EMBL" id="FOIA01000003">
    <property type="protein sequence ID" value="SES77953.1"/>
    <property type="molecule type" value="Genomic_DNA"/>
</dbReference>
<dbReference type="PANTHER" id="PTHR43048:SF3">
    <property type="entry name" value="METHYLMALONYL-COA EPIMERASE, MITOCHONDRIAL"/>
    <property type="match status" value="1"/>
</dbReference>
<dbReference type="InterPro" id="IPR029068">
    <property type="entry name" value="Glyas_Bleomycin-R_OHBP_Dase"/>
</dbReference>
<protein>
    <submittedName>
        <fullName evidence="3">Lactoylglutathione lyase</fullName>
    </submittedName>
</protein>
<dbReference type="CDD" id="cd06587">
    <property type="entry name" value="VOC"/>
    <property type="match status" value="1"/>
</dbReference>
<dbReference type="GO" id="GO:0046491">
    <property type="term" value="P:L-methylmalonyl-CoA metabolic process"/>
    <property type="evidence" value="ECO:0007669"/>
    <property type="project" value="TreeGrafter"/>
</dbReference>
<evidence type="ECO:0000256" key="1">
    <source>
        <dbReference type="ARBA" id="ARBA00022723"/>
    </source>
</evidence>
<dbReference type="GO" id="GO:0004493">
    <property type="term" value="F:methylmalonyl-CoA epimerase activity"/>
    <property type="evidence" value="ECO:0007669"/>
    <property type="project" value="TreeGrafter"/>
</dbReference>
<keyword evidence="3" id="KW-0456">Lyase</keyword>
<feature type="domain" description="VOC" evidence="2">
    <location>
        <begin position="27"/>
        <end position="151"/>
    </location>
</feature>
<evidence type="ECO:0000259" key="2">
    <source>
        <dbReference type="PROSITE" id="PS51819"/>
    </source>
</evidence>
<dbReference type="AlphaFoldDB" id="A0A1H9ZA59"/>
<dbReference type="Pfam" id="PF00903">
    <property type="entry name" value="Glyoxalase"/>
    <property type="match status" value="1"/>
</dbReference>
<dbReference type="InterPro" id="IPR018146">
    <property type="entry name" value="Glyoxalase_1_CS"/>
</dbReference>
<dbReference type="InterPro" id="IPR051785">
    <property type="entry name" value="MMCE/EMCE_epimerase"/>
</dbReference>
<gene>
    <name evidence="3" type="ORF">SAMN05216326_103140</name>
</gene>
<dbReference type="InterPro" id="IPR037523">
    <property type="entry name" value="VOC_core"/>
</dbReference>